<name>A0ABM6FI74_9ACTN</name>
<dbReference type="Gene3D" id="6.10.340.10">
    <property type="match status" value="1"/>
</dbReference>
<feature type="domain" description="Histidine kinase" evidence="17">
    <location>
        <begin position="288"/>
        <end position="504"/>
    </location>
</feature>
<reference evidence="19 20" key="1">
    <citation type="journal article" date="2016" name="Plant Dis.">
        <title>Improved production of propionic acid using genome shuffling.</title>
        <authorList>
            <person name="Luna-Flores C.H."/>
            <person name="Palfreyman R.W."/>
            <person name="Kromer J.O."/>
            <person name="Nielsen L.K."/>
            <person name="Marcellin E."/>
        </authorList>
    </citation>
    <scope>NUCLEOTIDE SEQUENCE [LARGE SCALE GENOMIC DNA]</scope>
    <source>
        <strain evidence="19 20">F3E8</strain>
    </source>
</reference>
<dbReference type="NCBIfam" id="NF040691">
    <property type="entry name" value="MtrAB_MtrB"/>
    <property type="match status" value="1"/>
</dbReference>
<keyword evidence="10" id="KW-0067">ATP-binding</keyword>
<evidence type="ECO:0000256" key="6">
    <source>
        <dbReference type="ARBA" id="ARBA00022679"/>
    </source>
</evidence>
<dbReference type="InterPro" id="IPR003661">
    <property type="entry name" value="HisK_dim/P_dom"/>
</dbReference>
<evidence type="ECO:0000256" key="15">
    <source>
        <dbReference type="SAM" id="MobiDB-lite"/>
    </source>
</evidence>
<feature type="region of interest" description="Disordered" evidence="15">
    <location>
        <begin position="508"/>
        <end position="540"/>
    </location>
</feature>
<protein>
    <recommendedName>
        <fullName evidence="14">Sensor histidine kinase MtrB</fullName>
        <ecNumber evidence="3">2.7.13.3</ecNumber>
    </recommendedName>
</protein>
<evidence type="ECO:0000256" key="8">
    <source>
        <dbReference type="ARBA" id="ARBA00022741"/>
    </source>
</evidence>
<keyword evidence="8" id="KW-0547">Nucleotide-binding</keyword>
<evidence type="ECO:0000256" key="2">
    <source>
        <dbReference type="ARBA" id="ARBA00004651"/>
    </source>
</evidence>
<comment type="catalytic activity">
    <reaction evidence="1">
        <text>ATP + protein L-histidine = ADP + protein N-phospho-L-histidine.</text>
        <dbReference type="EC" id="2.7.13.3"/>
    </reaction>
</comment>
<evidence type="ECO:0000313" key="19">
    <source>
        <dbReference type="EMBL" id="AOZ45811.1"/>
    </source>
</evidence>
<proteinExistence type="predicted"/>
<dbReference type="SUPFAM" id="SSF47384">
    <property type="entry name" value="Homodimeric domain of signal transducing histidine kinase"/>
    <property type="match status" value="1"/>
</dbReference>
<keyword evidence="7 16" id="KW-0812">Transmembrane</keyword>
<evidence type="ECO:0000256" key="7">
    <source>
        <dbReference type="ARBA" id="ARBA00022692"/>
    </source>
</evidence>
<dbReference type="GO" id="GO:0016301">
    <property type="term" value="F:kinase activity"/>
    <property type="evidence" value="ECO:0007669"/>
    <property type="project" value="UniProtKB-KW"/>
</dbReference>
<dbReference type="SUPFAM" id="SSF55874">
    <property type="entry name" value="ATPase domain of HSP90 chaperone/DNA topoisomerase II/histidine kinase"/>
    <property type="match status" value="1"/>
</dbReference>
<dbReference type="PROSITE" id="PS50109">
    <property type="entry name" value="HIS_KIN"/>
    <property type="match status" value="1"/>
</dbReference>
<dbReference type="PRINTS" id="PR00344">
    <property type="entry name" value="BCTRLSENSOR"/>
</dbReference>
<keyword evidence="9 19" id="KW-0418">Kinase</keyword>
<evidence type="ECO:0000256" key="1">
    <source>
        <dbReference type="ARBA" id="ARBA00000085"/>
    </source>
</evidence>
<evidence type="ECO:0000256" key="12">
    <source>
        <dbReference type="ARBA" id="ARBA00023012"/>
    </source>
</evidence>
<dbReference type="Proteomes" id="UP000178666">
    <property type="component" value="Chromosome"/>
</dbReference>
<dbReference type="EMBL" id="CP015970">
    <property type="protein sequence ID" value="AOZ45811.1"/>
    <property type="molecule type" value="Genomic_DNA"/>
</dbReference>
<dbReference type="InterPro" id="IPR003594">
    <property type="entry name" value="HATPase_dom"/>
</dbReference>
<keyword evidence="13 16" id="KW-0472">Membrane</keyword>
<keyword evidence="5" id="KW-0597">Phosphoprotein</keyword>
<dbReference type="InterPro" id="IPR036890">
    <property type="entry name" value="HATPase_C_sf"/>
</dbReference>
<dbReference type="SUPFAM" id="SSF158472">
    <property type="entry name" value="HAMP domain-like"/>
    <property type="match status" value="1"/>
</dbReference>
<evidence type="ECO:0000256" key="3">
    <source>
        <dbReference type="ARBA" id="ARBA00012438"/>
    </source>
</evidence>
<evidence type="ECO:0000256" key="14">
    <source>
        <dbReference type="ARBA" id="ARBA00035305"/>
    </source>
</evidence>
<evidence type="ECO:0000256" key="5">
    <source>
        <dbReference type="ARBA" id="ARBA00022553"/>
    </source>
</evidence>
<feature type="domain" description="HAMP" evidence="18">
    <location>
        <begin position="221"/>
        <end position="273"/>
    </location>
</feature>
<evidence type="ECO:0000259" key="17">
    <source>
        <dbReference type="PROSITE" id="PS50109"/>
    </source>
</evidence>
<organism evidence="19 20">
    <name type="scientific">Acidipropionibacterium acidipropionici</name>
    <dbReference type="NCBI Taxonomy" id="1748"/>
    <lineage>
        <taxon>Bacteria</taxon>
        <taxon>Bacillati</taxon>
        <taxon>Actinomycetota</taxon>
        <taxon>Actinomycetes</taxon>
        <taxon>Propionibacteriales</taxon>
        <taxon>Propionibacteriaceae</taxon>
        <taxon>Acidipropionibacterium</taxon>
    </lineage>
</organism>
<dbReference type="CDD" id="cd00082">
    <property type="entry name" value="HisKA"/>
    <property type="match status" value="1"/>
</dbReference>
<dbReference type="SMART" id="SM00387">
    <property type="entry name" value="HATPase_c"/>
    <property type="match status" value="1"/>
</dbReference>
<dbReference type="SMART" id="SM00388">
    <property type="entry name" value="HisKA"/>
    <property type="match status" value="1"/>
</dbReference>
<evidence type="ECO:0000256" key="10">
    <source>
        <dbReference type="ARBA" id="ARBA00022840"/>
    </source>
</evidence>
<dbReference type="InterPro" id="IPR004358">
    <property type="entry name" value="Sig_transdc_His_kin-like_C"/>
</dbReference>
<dbReference type="PROSITE" id="PS50885">
    <property type="entry name" value="HAMP"/>
    <property type="match status" value="1"/>
</dbReference>
<sequence length="540" mass="59252">MRLRGIPMQLRDRRILGAPARLWWSSLALRMVTTTLVATIIVLLLAGLFLIRQVTSGILQAKQNAAVTEATTSLSRIQDQLRSTDLRTASLYERLNQLADEAASQSGQYHVIIQGPVSGLVSEGISVTSIPKALQDTASTRDGMWAQPTTVRYTTADRRSEPGLVVASTLWAPGESKGFPIYFIFPETQEAETIDLVQRVVAITGCLIVIAMGAATFLGTRAISAPVRQASISAQRVAAGRLDERLPVRGTDDLARLAVSMNEMASELQRRIRELEELSSFQRQFVSDVSHELRTPLTTVRMAADMLRDARDETDPAMVRATELLHDELERFESLLADLLEISRFDAGAAVLALDETDVADLVADEVDAARPLARRMETPLVVRTGTDATAEIDSRRIRRILRNLVANALEHGEGRPVEVTVDSDDQAVAVTVRDHGIGFEPWQSEQVFARFWRADPARVRTVGGTGLGLAISLEDAHLHHGWLSAWGMPHQGAQFRLTVPRRAREELTRSPLPEVPADAVLRALPPGTGHGEEGAPHDR</sequence>
<comment type="subcellular location">
    <subcellularLocation>
        <location evidence="2">Cell membrane</location>
        <topology evidence="2">Multi-pass membrane protein</topology>
    </subcellularLocation>
</comment>
<accession>A0ABM6FI74</accession>
<keyword evidence="20" id="KW-1185">Reference proteome</keyword>
<dbReference type="SMART" id="SM00304">
    <property type="entry name" value="HAMP"/>
    <property type="match status" value="1"/>
</dbReference>
<evidence type="ECO:0000256" key="16">
    <source>
        <dbReference type="SAM" id="Phobius"/>
    </source>
</evidence>
<dbReference type="EC" id="2.7.13.3" evidence="3"/>
<evidence type="ECO:0000313" key="20">
    <source>
        <dbReference type="Proteomes" id="UP000178666"/>
    </source>
</evidence>
<dbReference type="Pfam" id="PF02518">
    <property type="entry name" value="HATPase_c"/>
    <property type="match status" value="1"/>
</dbReference>
<feature type="compositionally biased region" description="Basic and acidic residues" evidence="15">
    <location>
        <begin position="531"/>
        <end position="540"/>
    </location>
</feature>
<dbReference type="Pfam" id="PF00672">
    <property type="entry name" value="HAMP"/>
    <property type="match status" value="1"/>
</dbReference>
<gene>
    <name evidence="19" type="ORF">A8L58_02770</name>
</gene>
<dbReference type="InterPro" id="IPR036097">
    <property type="entry name" value="HisK_dim/P_sf"/>
</dbReference>
<dbReference type="InterPro" id="IPR005467">
    <property type="entry name" value="His_kinase_dom"/>
</dbReference>
<dbReference type="InterPro" id="IPR003660">
    <property type="entry name" value="HAMP_dom"/>
</dbReference>
<dbReference type="InterPro" id="IPR047669">
    <property type="entry name" value="MtrAB_MtrB"/>
</dbReference>
<dbReference type="CDD" id="cd06225">
    <property type="entry name" value="HAMP"/>
    <property type="match status" value="1"/>
</dbReference>
<keyword evidence="6" id="KW-0808">Transferase</keyword>
<keyword evidence="4" id="KW-1003">Cell membrane</keyword>
<dbReference type="PANTHER" id="PTHR43547">
    <property type="entry name" value="TWO-COMPONENT HISTIDINE KINASE"/>
    <property type="match status" value="1"/>
</dbReference>
<feature type="transmembrane region" description="Helical" evidence="16">
    <location>
        <begin position="21"/>
        <end position="51"/>
    </location>
</feature>
<keyword evidence="11 16" id="KW-1133">Transmembrane helix</keyword>
<evidence type="ECO:0000256" key="11">
    <source>
        <dbReference type="ARBA" id="ARBA00022989"/>
    </source>
</evidence>
<evidence type="ECO:0000259" key="18">
    <source>
        <dbReference type="PROSITE" id="PS50885"/>
    </source>
</evidence>
<keyword evidence="12" id="KW-0902">Two-component regulatory system</keyword>
<dbReference type="Pfam" id="PF00512">
    <property type="entry name" value="HisKA"/>
    <property type="match status" value="1"/>
</dbReference>
<evidence type="ECO:0000256" key="4">
    <source>
        <dbReference type="ARBA" id="ARBA00022475"/>
    </source>
</evidence>
<dbReference type="Gene3D" id="3.30.565.10">
    <property type="entry name" value="Histidine kinase-like ATPase, C-terminal domain"/>
    <property type="match status" value="1"/>
</dbReference>
<dbReference type="PANTHER" id="PTHR43547:SF2">
    <property type="entry name" value="HYBRID SIGNAL TRANSDUCTION HISTIDINE KINASE C"/>
    <property type="match status" value="1"/>
</dbReference>
<evidence type="ECO:0000256" key="13">
    <source>
        <dbReference type="ARBA" id="ARBA00023136"/>
    </source>
</evidence>
<evidence type="ECO:0000256" key="9">
    <source>
        <dbReference type="ARBA" id="ARBA00022777"/>
    </source>
</evidence>
<dbReference type="Gene3D" id="1.10.287.130">
    <property type="match status" value="1"/>
</dbReference>